<dbReference type="InterPro" id="IPR043502">
    <property type="entry name" value="DNA/RNA_pol_sf"/>
</dbReference>
<dbReference type="EMBL" id="CAJNNW010004995">
    <property type="protein sequence ID" value="CAE8646981.1"/>
    <property type="molecule type" value="Genomic_DNA"/>
</dbReference>
<evidence type="ECO:0000313" key="3">
    <source>
        <dbReference type="Proteomes" id="UP000626109"/>
    </source>
</evidence>
<evidence type="ECO:0000259" key="1">
    <source>
        <dbReference type="PROSITE" id="PS50878"/>
    </source>
</evidence>
<dbReference type="Proteomes" id="UP000626109">
    <property type="component" value="Unassembled WGS sequence"/>
</dbReference>
<evidence type="ECO:0000313" key="2">
    <source>
        <dbReference type="EMBL" id="CAE8646981.1"/>
    </source>
</evidence>
<sequence length="433" mass="50057">MTLLWEVTNEHQLPLFVAAVDFEKAFDTVGHSSIWEALREQGVRNSYVQTLERLYSNQSGQVLTEVLSPKFPVERGTKQGDPISPVLFNAVLEKAMRKARQRWDEKGYGIEVEQGRLLQNLRFADDVLLVASSLHDLREMLGDLMEVAKEVGLEMHLGKTKILANSIGQEQRRTRTTVSVQNREVEFLALGDNTMYLGRSLTLGDYHGTEIQHRISKGWNKFWSLKKTLCDRSHSLKARLKLFDATITPAVLYGSCSWTMTAARERMLQTAQRRMLRKFVGSNRRIVPIEAEEDGASSVSSPADSGLIDFNNDEEDQEQLEPWLDWIKRLTHTAEDQMRMEGIDDWVRQQRRRKWQWAGHAARRTDGRWSTTIIHWTPTDGRRRVGHPGKRWIDCIDHVMSRCSNVGRGDWFLLAQDKPTWKQYESNYVNIFV</sequence>
<gene>
    <name evidence="2" type="ORF">PGLA2088_LOCUS5289</name>
</gene>
<dbReference type="InterPro" id="IPR000477">
    <property type="entry name" value="RT_dom"/>
</dbReference>
<organism evidence="2 3">
    <name type="scientific">Polarella glacialis</name>
    <name type="common">Dinoflagellate</name>
    <dbReference type="NCBI Taxonomy" id="89957"/>
    <lineage>
        <taxon>Eukaryota</taxon>
        <taxon>Sar</taxon>
        <taxon>Alveolata</taxon>
        <taxon>Dinophyceae</taxon>
        <taxon>Suessiales</taxon>
        <taxon>Suessiaceae</taxon>
        <taxon>Polarella</taxon>
    </lineage>
</organism>
<dbReference type="PANTHER" id="PTHR47027">
    <property type="entry name" value="REVERSE TRANSCRIPTASE DOMAIN-CONTAINING PROTEIN"/>
    <property type="match status" value="1"/>
</dbReference>
<protein>
    <recommendedName>
        <fullName evidence="1">Reverse transcriptase domain-containing protein</fullName>
    </recommendedName>
</protein>
<reference evidence="2" key="1">
    <citation type="submission" date="2021-02" db="EMBL/GenBank/DDBJ databases">
        <authorList>
            <person name="Dougan E. K."/>
            <person name="Rhodes N."/>
            <person name="Thang M."/>
            <person name="Chan C."/>
        </authorList>
    </citation>
    <scope>NUCLEOTIDE SEQUENCE</scope>
</reference>
<dbReference type="SUPFAM" id="SSF56672">
    <property type="entry name" value="DNA/RNA polymerases"/>
    <property type="match status" value="1"/>
</dbReference>
<dbReference type="PROSITE" id="PS50878">
    <property type="entry name" value="RT_POL"/>
    <property type="match status" value="1"/>
</dbReference>
<dbReference type="AlphaFoldDB" id="A0A813I8J1"/>
<name>A0A813I8J1_POLGL</name>
<feature type="domain" description="Reverse transcriptase" evidence="1">
    <location>
        <begin position="1"/>
        <end position="201"/>
    </location>
</feature>
<dbReference type="PANTHER" id="PTHR47027:SF20">
    <property type="entry name" value="REVERSE TRANSCRIPTASE-LIKE PROTEIN WITH RNA-DIRECTED DNA POLYMERASE DOMAIN"/>
    <property type="match status" value="1"/>
</dbReference>
<proteinExistence type="predicted"/>
<accession>A0A813I8J1</accession>
<comment type="caution">
    <text evidence="2">The sequence shown here is derived from an EMBL/GenBank/DDBJ whole genome shotgun (WGS) entry which is preliminary data.</text>
</comment>
<dbReference type="Pfam" id="PF00078">
    <property type="entry name" value="RVT_1"/>
    <property type="match status" value="1"/>
</dbReference>